<dbReference type="AlphaFoldDB" id="A0A5Q2Q570"/>
<dbReference type="GO" id="GO:0016829">
    <property type="term" value="F:lyase activity"/>
    <property type="evidence" value="ECO:0007669"/>
    <property type="project" value="InterPro"/>
</dbReference>
<sequence>MNGLSRLLCRYRRLTGKVTHHRRWLAEPTSLIISDELEGRYSNAVAYWHFHPDIQLVPVNDTSFEVTLPQGQVVRLNITGAVVEVRDSTWHPGFGQSVSNTKLALKLSGYTLETHIEWSSG</sequence>
<keyword evidence="3" id="KW-1185">Reference proteome</keyword>
<protein>
    <recommendedName>
        <fullName evidence="1">Heparinase II/III-like C-terminal domain-containing protein</fullName>
    </recommendedName>
</protein>
<dbReference type="InterPro" id="IPR012480">
    <property type="entry name" value="Hepar_II_III_C"/>
</dbReference>
<dbReference type="Pfam" id="PF07940">
    <property type="entry name" value="Hepar_II_III_C"/>
    <property type="match status" value="1"/>
</dbReference>
<feature type="domain" description="Heparinase II/III-like C-terminal" evidence="1">
    <location>
        <begin position="11"/>
        <end position="119"/>
    </location>
</feature>
<gene>
    <name evidence="2" type="ORF">GH975_00305</name>
</gene>
<dbReference type="EMBL" id="CP045871">
    <property type="protein sequence ID" value="QGG79079.1"/>
    <property type="molecule type" value="Genomic_DNA"/>
</dbReference>
<dbReference type="Gene3D" id="2.70.98.70">
    <property type="match status" value="1"/>
</dbReference>
<evidence type="ECO:0000313" key="3">
    <source>
        <dbReference type="Proteomes" id="UP000388235"/>
    </source>
</evidence>
<dbReference type="OrthoDB" id="9763014at2"/>
<evidence type="ECO:0000259" key="1">
    <source>
        <dbReference type="Pfam" id="PF07940"/>
    </source>
</evidence>
<organism evidence="2 3">
    <name type="scientific">Litorivicinus lipolyticus</name>
    <dbReference type="NCBI Taxonomy" id="418701"/>
    <lineage>
        <taxon>Bacteria</taxon>
        <taxon>Pseudomonadati</taxon>
        <taxon>Pseudomonadota</taxon>
        <taxon>Gammaproteobacteria</taxon>
        <taxon>Oceanospirillales</taxon>
        <taxon>Litorivicinaceae</taxon>
        <taxon>Litorivicinus</taxon>
    </lineage>
</organism>
<name>A0A5Q2Q570_9GAMM</name>
<evidence type="ECO:0000313" key="2">
    <source>
        <dbReference type="EMBL" id="QGG79079.1"/>
    </source>
</evidence>
<dbReference type="Proteomes" id="UP000388235">
    <property type="component" value="Chromosome"/>
</dbReference>
<reference evidence="2 3" key="1">
    <citation type="submission" date="2019-11" db="EMBL/GenBank/DDBJ databases">
        <authorList>
            <person name="Khan S.A."/>
            <person name="Jeon C.O."/>
            <person name="Chun B.H."/>
        </authorList>
    </citation>
    <scope>NUCLEOTIDE SEQUENCE [LARGE SCALE GENOMIC DNA]</scope>
    <source>
        <strain evidence="2 3">IMCC 1097</strain>
    </source>
</reference>
<proteinExistence type="predicted"/>
<accession>A0A5Q2Q570</accession>
<dbReference type="KEGG" id="llp:GH975_00305"/>